<evidence type="ECO:0000313" key="3">
    <source>
        <dbReference type="Proteomes" id="UP000298595"/>
    </source>
</evidence>
<feature type="compositionally biased region" description="Basic and acidic residues" evidence="1">
    <location>
        <begin position="34"/>
        <end position="44"/>
    </location>
</feature>
<organism evidence="2 3">
    <name type="scientific">Azospirillum argentinense</name>
    <dbReference type="NCBI Taxonomy" id="2970906"/>
    <lineage>
        <taxon>Bacteria</taxon>
        <taxon>Pseudomonadati</taxon>
        <taxon>Pseudomonadota</taxon>
        <taxon>Alphaproteobacteria</taxon>
        <taxon>Rhodospirillales</taxon>
        <taxon>Azospirillaceae</taxon>
        <taxon>Azospirillum</taxon>
    </lineage>
</organism>
<dbReference type="EMBL" id="CP032321">
    <property type="protein sequence ID" value="QCN96123.1"/>
    <property type="molecule type" value="Genomic_DNA"/>
</dbReference>
<proteinExistence type="predicted"/>
<feature type="compositionally biased region" description="Polar residues" evidence="1">
    <location>
        <begin position="15"/>
        <end position="31"/>
    </location>
</feature>
<sequence length="73" mass="8084">MDETGNRRPVFFSGQEVTMSDPNKPEQNSPVPTDEERREDERPDQVGIIPGKVPGRPIDPGDPRFPGSQPDLA</sequence>
<accession>A0A4D8PBE9</accession>
<reference evidence="2 3" key="1">
    <citation type="submission" date="2018-09" db="EMBL/GenBank/DDBJ databases">
        <title>Whole genome based analysis of evolution and adaptive divergence in Indian and Brazilian strains of Azospirillum brasilense.</title>
        <authorList>
            <person name="Singh C."/>
            <person name="Tripathi A.K."/>
        </authorList>
    </citation>
    <scope>NUCLEOTIDE SEQUENCE [LARGE SCALE GENOMIC DNA]</scope>
    <source>
        <strain evidence="2 3">MTCC4035</strain>
    </source>
</reference>
<name>A0A4D8PBE9_9PROT</name>
<gene>
    <name evidence="2" type="ORF">D3093_13135</name>
</gene>
<dbReference type="AlphaFoldDB" id="A0A4D8PBE9"/>
<feature type="region of interest" description="Disordered" evidence="1">
    <location>
        <begin position="1"/>
        <end position="73"/>
    </location>
</feature>
<evidence type="ECO:0000256" key="1">
    <source>
        <dbReference type="SAM" id="MobiDB-lite"/>
    </source>
</evidence>
<dbReference type="KEGG" id="aare:D3093_13135"/>
<evidence type="ECO:0000313" key="2">
    <source>
        <dbReference type="EMBL" id="QCN96123.1"/>
    </source>
</evidence>
<protein>
    <submittedName>
        <fullName evidence="2">Uncharacterized protein</fullName>
    </submittedName>
</protein>
<dbReference type="Proteomes" id="UP000298595">
    <property type="component" value="Chromosome"/>
</dbReference>